<proteinExistence type="predicted"/>
<sequence>MTERGVRLHMKICLFTPNFYPEVGGAERDVDLLAIELGKRGHEVVVLAGKSKGEMPEFSYEVIQYLRPPKQNMWPEVLVWPLLKAHRRHRFDVVLSFYAYPNGYAANLFRRLSGVPVLTTPRGGDLYPNYHGLKKMRVSGVIKRGYEGADAIVSISDWLTGRLHEVMDKPWPRIETVYNGIDLDELDRMRELVKEHEPEFLEEIGGRKFILHLARVAAVKRPELAVRGVSKMREMFEKEGLVYLMVGDGGAFESTKRLIDELGVGDLVKMLGTRVGLDKAWLYENAEFFVSTSREEGFGNVTIEAMSHGLPMLGSRIGPHEELIERYGWGRIFESGSVDDFCEKLGEMCYADLDAMSEIAMSTREQFVFEKMVDGYEQVLFDVVEGAKGNRSVERRALEIK</sequence>
<keyword evidence="3" id="KW-0808">Transferase</keyword>
<reference evidence="3 4" key="1">
    <citation type="submission" date="2019-02" db="EMBL/GenBank/DDBJ databases">
        <title>Deep-cultivation of Planctomycetes and their phenomic and genomic characterization uncovers novel biology.</title>
        <authorList>
            <person name="Wiegand S."/>
            <person name="Jogler M."/>
            <person name="Boedeker C."/>
            <person name="Pinto D."/>
            <person name="Vollmers J."/>
            <person name="Rivas-Marin E."/>
            <person name="Kohn T."/>
            <person name="Peeters S.H."/>
            <person name="Heuer A."/>
            <person name="Rast P."/>
            <person name="Oberbeckmann S."/>
            <person name="Bunk B."/>
            <person name="Jeske O."/>
            <person name="Meyerdierks A."/>
            <person name="Storesund J.E."/>
            <person name="Kallscheuer N."/>
            <person name="Luecker S."/>
            <person name="Lage O.M."/>
            <person name="Pohl T."/>
            <person name="Merkel B.J."/>
            <person name="Hornburger P."/>
            <person name="Mueller R.-W."/>
            <person name="Bruemmer F."/>
            <person name="Labrenz M."/>
            <person name="Spormann A.M."/>
            <person name="Op den Camp H."/>
            <person name="Overmann J."/>
            <person name="Amann R."/>
            <person name="Jetten M.S.M."/>
            <person name="Mascher T."/>
            <person name="Medema M.H."/>
            <person name="Devos D.P."/>
            <person name="Kaster A.-K."/>
            <person name="Ovreas L."/>
            <person name="Rohde M."/>
            <person name="Galperin M.Y."/>
            <person name="Jogler C."/>
        </authorList>
    </citation>
    <scope>NUCLEOTIDE SEQUENCE [LARGE SCALE GENOMIC DNA]</scope>
    <source>
        <strain evidence="3 4">KS4</strain>
    </source>
</reference>
<dbReference type="Gene3D" id="3.40.50.2000">
    <property type="entry name" value="Glycogen Phosphorylase B"/>
    <property type="match status" value="2"/>
</dbReference>
<gene>
    <name evidence="3" type="primary">pimB_3</name>
    <name evidence="3" type="ORF">KS4_20800</name>
</gene>
<organism evidence="3 4">
    <name type="scientific">Poriferisphaera corsica</name>
    <dbReference type="NCBI Taxonomy" id="2528020"/>
    <lineage>
        <taxon>Bacteria</taxon>
        <taxon>Pseudomonadati</taxon>
        <taxon>Planctomycetota</taxon>
        <taxon>Phycisphaerae</taxon>
        <taxon>Phycisphaerales</taxon>
        <taxon>Phycisphaeraceae</taxon>
        <taxon>Poriferisphaera</taxon>
    </lineage>
</organism>
<dbReference type="EMBL" id="CP036425">
    <property type="protein sequence ID" value="QDU34019.1"/>
    <property type="molecule type" value="Genomic_DNA"/>
</dbReference>
<dbReference type="GO" id="GO:0016758">
    <property type="term" value="F:hexosyltransferase activity"/>
    <property type="evidence" value="ECO:0007669"/>
    <property type="project" value="TreeGrafter"/>
</dbReference>
<evidence type="ECO:0000313" key="4">
    <source>
        <dbReference type="Proteomes" id="UP000317369"/>
    </source>
</evidence>
<keyword evidence="4" id="KW-1185">Reference proteome</keyword>
<dbReference type="InterPro" id="IPR050194">
    <property type="entry name" value="Glycosyltransferase_grp1"/>
</dbReference>
<dbReference type="KEGG" id="pcor:KS4_20800"/>
<dbReference type="AlphaFoldDB" id="A0A517YUU7"/>
<accession>A0A517YUU7</accession>
<keyword evidence="3" id="KW-0328">Glycosyltransferase</keyword>
<dbReference type="CDD" id="cd03801">
    <property type="entry name" value="GT4_PimA-like"/>
    <property type="match status" value="1"/>
</dbReference>
<feature type="domain" description="Glycosyl transferase family 1" evidence="1">
    <location>
        <begin position="195"/>
        <end position="345"/>
    </location>
</feature>
<dbReference type="Pfam" id="PF13439">
    <property type="entry name" value="Glyco_transf_4"/>
    <property type="match status" value="1"/>
</dbReference>
<evidence type="ECO:0000313" key="3">
    <source>
        <dbReference type="EMBL" id="QDU34019.1"/>
    </source>
</evidence>
<dbReference type="InterPro" id="IPR028098">
    <property type="entry name" value="Glyco_trans_4-like_N"/>
</dbReference>
<evidence type="ECO:0000259" key="2">
    <source>
        <dbReference type="Pfam" id="PF13439"/>
    </source>
</evidence>
<evidence type="ECO:0000259" key="1">
    <source>
        <dbReference type="Pfam" id="PF00534"/>
    </source>
</evidence>
<name>A0A517YUU7_9BACT</name>
<dbReference type="InterPro" id="IPR001296">
    <property type="entry name" value="Glyco_trans_1"/>
</dbReference>
<feature type="domain" description="Glycosyltransferase subfamily 4-like N-terminal" evidence="2">
    <location>
        <begin position="23"/>
        <end position="184"/>
    </location>
</feature>
<protein>
    <submittedName>
        <fullName evidence="3">GDP-mannose-dependent alpha-(1-6)-phosphatidylinositol monomannoside mannosyltransferase</fullName>
    </submittedName>
</protein>
<dbReference type="PANTHER" id="PTHR45947">
    <property type="entry name" value="SULFOQUINOVOSYL TRANSFERASE SQD2"/>
    <property type="match status" value="1"/>
</dbReference>
<dbReference type="Proteomes" id="UP000317369">
    <property type="component" value="Chromosome"/>
</dbReference>
<dbReference type="Pfam" id="PF00534">
    <property type="entry name" value="Glycos_transf_1"/>
    <property type="match status" value="1"/>
</dbReference>
<dbReference type="SUPFAM" id="SSF53756">
    <property type="entry name" value="UDP-Glycosyltransferase/glycogen phosphorylase"/>
    <property type="match status" value="1"/>
</dbReference>
<dbReference type="PANTHER" id="PTHR45947:SF3">
    <property type="entry name" value="SULFOQUINOVOSYL TRANSFERASE SQD2"/>
    <property type="match status" value="1"/>
</dbReference>